<keyword evidence="2" id="KW-1185">Reference proteome</keyword>
<accession>A0ABQ0A563</accession>
<dbReference type="RefSeq" id="WP_353301632.1">
    <property type="nucleotide sequence ID" value="NZ_BAABWN010000002.1"/>
</dbReference>
<sequence>MFPHIRPPRTHVERILVQFSKIKKPTMADFMAFRTRAQVGDYLDKYREKAASMTNAQLQGEVHSSSRMARYMRRAGDPRPSKYCDAHAIISGNHFDAMTLRLLLAWAGIRIDDPFNGCWLPRDWEHRRHMPNHLRNAVPHRRIHHQQYYLWLNARIQPGLIKNTNQLINTLRIIRVALQTGAVPPNVMPQTGR</sequence>
<dbReference type="EMBL" id="BAABWN010000002">
    <property type="protein sequence ID" value="GAA6166789.1"/>
    <property type="molecule type" value="Genomic_DNA"/>
</dbReference>
<dbReference type="Proteomes" id="UP001465153">
    <property type="component" value="Unassembled WGS sequence"/>
</dbReference>
<comment type="caution">
    <text evidence="1">The sequence shown here is derived from an EMBL/GenBank/DDBJ whole genome shotgun (WGS) entry which is preliminary data.</text>
</comment>
<gene>
    <name evidence="1" type="ORF">NBRC116591_05990</name>
</gene>
<evidence type="ECO:0000313" key="1">
    <source>
        <dbReference type="EMBL" id="GAA6166789.1"/>
    </source>
</evidence>
<organism evidence="1 2">
    <name type="scientific">Sessilibacter corallicola</name>
    <dbReference type="NCBI Taxonomy" id="2904075"/>
    <lineage>
        <taxon>Bacteria</taxon>
        <taxon>Pseudomonadati</taxon>
        <taxon>Pseudomonadota</taxon>
        <taxon>Gammaproteobacteria</taxon>
        <taxon>Cellvibrionales</taxon>
        <taxon>Cellvibrionaceae</taxon>
        <taxon>Sessilibacter</taxon>
    </lineage>
</organism>
<name>A0ABQ0A563_9GAMM</name>
<dbReference type="Pfam" id="PF14412">
    <property type="entry name" value="AHH"/>
    <property type="match status" value="1"/>
</dbReference>
<dbReference type="InterPro" id="IPR032871">
    <property type="entry name" value="AHH_dom_containing"/>
</dbReference>
<evidence type="ECO:0000313" key="2">
    <source>
        <dbReference type="Proteomes" id="UP001465153"/>
    </source>
</evidence>
<reference evidence="1 2" key="1">
    <citation type="submission" date="2024-04" db="EMBL/GenBank/DDBJ databases">
        <title>Draft genome sequence of Sessilibacter corallicola NBRC 116591.</title>
        <authorList>
            <person name="Miyakawa T."/>
            <person name="Kusuya Y."/>
            <person name="Miura T."/>
        </authorList>
    </citation>
    <scope>NUCLEOTIDE SEQUENCE [LARGE SCALE GENOMIC DNA]</scope>
    <source>
        <strain evidence="1 2">KU-00831-HH</strain>
    </source>
</reference>
<proteinExistence type="predicted"/>
<protein>
    <submittedName>
        <fullName evidence="1">Uncharacterized protein</fullName>
    </submittedName>
</protein>